<evidence type="ECO:0000313" key="2">
    <source>
        <dbReference type="EMBL" id="BCU03172.1"/>
    </source>
</evidence>
<evidence type="ECO:0000313" key="3">
    <source>
        <dbReference type="Proteomes" id="UP001253637"/>
    </source>
</evidence>
<evidence type="ECO:0000256" key="1">
    <source>
        <dbReference type="SAM" id="MobiDB-lite"/>
    </source>
</evidence>
<sequence length="239" mass="24718">MERDTQPARAPEMDGGASPGAVAKAPDAGVAVPHQNNNDPDADVIRFLGPDLAACVAVLPPDDPQRSKASVVASFLRWLTAKDRAPTGPEAAQWVRDSGLVAWDENLQDDVEIMVDVAGICDTSPSGPPTPVVAASAFAMAAQLLVASHVVGAWPFTILVSPQDTINFKSPTSPRTLIVYGAPEGATLFEHGTAPALNHVPAANVVDVYVRQFLEAPASALEAALCDLLSAAAANIGAD</sequence>
<reference evidence="2" key="1">
    <citation type="submission" date="2021-04" db="EMBL/GenBank/DDBJ databases">
        <title>Draft Genome Sequence of Pandoravirus japonicus, Isolated from the Sabaishi River of Niigata, Japan.</title>
        <authorList>
            <person name="Hosokawa N."/>
            <person name="Takahashi H."/>
            <person name="Aoki K."/>
            <person name="Takemura M."/>
        </authorList>
    </citation>
    <scope>NUCLEOTIDE SEQUENCE</scope>
</reference>
<proteinExistence type="predicted"/>
<feature type="region of interest" description="Disordered" evidence="1">
    <location>
        <begin position="1"/>
        <end position="37"/>
    </location>
</feature>
<name>A0A811BQT8_9VIRU</name>
<dbReference type="Proteomes" id="UP001253637">
    <property type="component" value="Segment"/>
</dbReference>
<protein>
    <submittedName>
        <fullName evidence="2">Uncharacterized protein</fullName>
    </submittedName>
</protein>
<accession>A0A811BQT8</accession>
<organism evidence="2 3">
    <name type="scientific">Pandoravirus japonicus</name>
    <dbReference type="NCBI Taxonomy" id="2823154"/>
    <lineage>
        <taxon>Viruses</taxon>
        <taxon>Pandoravirus</taxon>
    </lineage>
</organism>
<dbReference type="EMBL" id="LC625835">
    <property type="protein sequence ID" value="BCU03172.1"/>
    <property type="molecule type" value="Genomic_DNA"/>
</dbReference>